<feature type="region of interest" description="Disordered" evidence="1">
    <location>
        <begin position="1"/>
        <end position="31"/>
    </location>
</feature>
<accession>A0A146FB53</accession>
<protein>
    <submittedName>
        <fullName evidence="2">KR domain-containing protein</fullName>
    </submittedName>
</protein>
<dbReference type="Proteomes" id="UP000075230">
    <property type="component" value="Unassembled WGS sequence"/>
</dbReference>
<sequence length="128" mass="14419">MERGREREKSLEFEQKKQVTAHTIGPTPAHRPWRNAELSEKHALVDCMGGSQSVGEPVIRVPMAAGKSFDTRLPDRPVICGDPWVYLLGCHSHNGLKDVERPVPVDIVTGRFSTSPSRFLRRYTSRLV</sequence>
<evidence type="ECO:0000313" key="2">
    <source>
        <dbReference type="EMBL" id="GAT23155.1"/>
    </source>
</evidence>
<gene>
    <name evidence="2" type="ORF">RIB2604_01702910</name>
</gene>
<proteinExistence type="predicted"/>
<dbReference type="AlphaFoldDB" id="A0A146FB53"/>
<name>A0A146FB53_ASPKA</name>
<comment type="caution">
    <text evidence="2">The sequence shown here is derived from an EMBL/GenBank/DDBJ whole genome shotgun (WGS) entry which is preliminary data.</text>
</comment>
<evidence type="ECO:0000313" key="3">
    <source>
        <dbReference type="Proteomes" id="UP000075230"/>
    </source>
</evidence>
<reference evidence="3" key="2">
    <citation type="submission" date="2016-02" db="EMBL/GenBank/DDBJ databases">
        <title>Genome sequencing of Aspergillus luchuensis NBRC 4314.</title>
        <authorList>
            <person name="Yamada O."/>
        </authorList>
    </citation>
    <scope>NUCLEOTIDE SEQUENCE [LARGE SCALE GENOMIC DNA]</scope>
    <source>
        <strain evidence="3">RIB 2604</strain>
    </source>
</reference>
<organism evidence="2 3">
    <name type="scientific">Aspergillus kawachii</name>
    <name type="common">White koji mold</name>
    <name type="synonym">Aspergillus awamori var. kawachi</name>
    <dbReference type="NCBI Taxonomy" id="1069201"/>
    <lineage>
        <taxon>Eukaryota</taxon>
        <taxon>Fungi</taxon>
        <taxon>Dikarya</taxon>
        <taxon>Ascomycota</taxon>
        <taxon>Pezizomycotina</taxon>
        <taxon>Eurotiomycetes</taxon>
        <taxon>Eurotiomycetidae</taxon>
        <taxon>Eurotiales</taxon>
        <taxon>Aspergillaceae</taxon>
        <taxon>Aspergillus</taxon>
        <taxon>Aspergillus subgen. Circumdati</taxon>
    </lineage>
</organism>
<dbReference type="EMBL" id="BCWF01000017">
    <property type="protein sequence ID" value="GAT23155.1"/>
    <property type="molecule type" value="Genomic_DNA"/>
</dbReference>
<reference evidence="2 3" key="1">
    <citation type="journal article" date="2016" name="DNA Res.">
        <title>Genome sequence of Aspergillus luchuensis NBRC 4314.</title>
        <authorList>
            <person name="Yamada O."/>
            <person name="Machida M."/>
            <person name="Hosoyama A."/>
            <person name="Goto M."/>
            <person name="Takahashi T."/>
            <person name="Futagami T."/>
            <person name="Yamagata Y."/>
            <person name="Takeuchi M."/>
            <person name="Kobayashi T."/>
            <person name="Koike H."/>
            <person name="Abe K."/>
            <person name="Asai K."/>
            <person name="Arita M."/>
            <person name="Fujita N."/>
            <person name="Fukuda K."/>
            <person name="Higa K."/>
            <person name="Horikawa H."/>
            <person name="Ishikawa T."/>
            <person name="Jinno K."/>
            <person name="Kato Y."/>
            <person name="Kirimura K."/>
            <person name="Mizutani O."/>
            <person name="Nakasone K."/>
            <person name="Sano M."/>
            <person name="Shiraishi Y."/>
            <person name="Tsukahara M."/>
            <person name="Gomi K."/>
        </authorList>
    </citation>
    <scope>NUCLEOTIDE SEQUENCE [LARGE SCALE GENOMIC DNA]</scope>
    <source>
        <strain evidence="2 3">RIB 2604</strain>
    </source>
</reference>
<evidence type="ECO:0000256" key="1">
    <source>
        <dbReference type="SAM" id="MobiDB-lite"/>
    </source>
</evidence>
<feature type="compositionally biased region" description="Basic and acidic residues" evidence="1">
    <location>
        <begin position="1"/>
        <end position="17"/>
    </location>
</feature>